<protein>
    <submittedName>
        <fullName evidence="3">BAX protein</fullName>
    </submittedName>
</protein>
<dbReference type="HOGENOM" id="CLU_061344_0_0_6"/>
<evidence type="ECO:0000313" key="4">
    <source>
        <dbReference type="Proteomes" id="UP000001317"/>
    </source>
</evidence>
<keyword evidence="1" id="KW-0732">Signal</keyword>
<dbReference type="AlphaFoldDB" id="B0TRX6"/>
<feature type="signal peptide" evidence="1">
    <location>
        <begin position="1"/>
        <end position="20"/>
    </location>
</feature>
<dbReference type="CAZy" id="GH73">
    <property type="family name" value="Glycoside Hydrolase Family 73"/>
</dbReference>
<dbReference type="PANTHER" id="PTHR40572:SF1">
    <property type="entry name" value="PROTEIN BAX"/>
    <property type="match status" value="1"/>
</dbReference>
<dbReference type="InterPro" id="IPR002901">
    <property type="entry name" value="MGlyc_endo_b_GlcNAc-like_dom"/>
</dbReference>
<dbReference type="Gene3D" id="1.10.530.10">
    <property type="match status" value="1"/>
</dbReference>
<evidence type="ECO:0000313" key="3">
    <source>
        <dbReference type="EMBL" id="ABZ77888.1"/>
    </source>
</evidence>
<feature type="domain" description="Mannosyl-glycoprotein endo-beta-N-acetylglucosamidase-like" evidence="2">
    <location>
        <begin position="169"/>
        <end position="289"/>
    </location>
</feature>
<keyword evidence="4" id="KW-1185">Reference proteome</keyword>
<sequence>MSFTKILVCMVLLTSPLVLASSSLNLSQNLNAIHSLPLSPEQVQQPYPHVTVKTLRSADQLITEFDKNNYQLGRVEDSNKLPAYFIENLPSDLNALPVSQKTSGFIRLLMPTIKAVNDRILLIRDELSRLSAKPASQWSEAEKLWVQTLSDSYAIKSGDIAELLLHIDIIPAGMVLAQGIDESGWGTSHFAIAANNLYGEHLPHDGGKYLTTPDGHVKVAAFSDLYQSTASYMHNLNTTRAYKELRLLRQQLRAQKNLTGYELVQSLLHYSTRGQAYVDNLRALIKRHHLDDFDQSKLSANDTIRYRFTDDGNG</sequence>
<accession>B0TRX6</accession>
<evidence type="ECO:0000256" key="1">
    <source>
        <dbReference type="SAM" id="SignalP"/>
    </source>
</evidence>
<evidence type="ECO:0000259" key="2">
    <source>
        <dbReference type="Pfam" id="PF01832"/>
    </source>
</evidence>
<reference evidence="3" key="1">
    <citation type="submission" date="2008-01" db="EMBL/GenBank/DDBJ databases">
        <title>Complete sequence of Shewanella halifaxensis HAW-EB4.</title>
        <authorList>
            <consortium name="US DOE Joint Genome Institute"/>
            <person name="Copeland A."/>
            <person name="Lucas S."/>
            <person name="Lapidus A."/>
            <person name="Glavina del Rio T."/>
            <person name="Dalin E."/>
            <person name="Tice H."/>
            <person name="Bruce D."/>
            <person name="Goodwin L."/>
            <person name="Pitluck S."/>
            <person name="Sims D."/>
            <person name="Brettin T."/>
            <person name="Detter J.C."/>
            <person name="Han C."/>
            <person name="Kuske C.R."/>
            <person name="Schmutz J."/>
            <person name="Larimer F."/>
            <person name="Land M."/>
            <person name="Hauser L."/>
            <person name="Kyrpides N."/>
            <person name="Kim E."/>
            <person name="Zhao J.-S."/>
            <person name="Richardson P."/>
        </authorList>
    </citation>
    <scope>NUCLEOTIDE SEQUENCE [LARGE SCALE GENOMIC DNA]</scope>
    <source>
        <strain evidence="3">HAW-EB4</strain>
    </source>
</reference>
<dbReference type="KEGG" id="shl:Shal_3342"/>
<dbReference type="eggNOG" id="COG2992">
    <property type="taxonomic scope" value="Bacteria"/>
</dbReference>
<proteinExistence type="predicted"/>
<dbReference type="Pfam" id="PF01832">
    <property type="entry name" value="Glucosaminidase"/>
    <property type="match status" value="1"/>
</dbReference>
<dbReference type="InterPro" id="IPR053195">
    <property type="entry name" value="Bax-like"/>
</dbReference>
<name>B0TRX6_SHEHH</name>
<feature type="chain" id="PRO_5002756741" evidence="1">
    <location>
        <begin position="21"/>
        <end position="314"/>
    </location>
</feature>
<dbReference type="RefSeq" id="WP_012278408.1">
    <property type="nucleotide sequence ID" value="NC_010334.1"/>
</dbReference>
<dbReference type="EMBL" id="CP000931">
    <property type="protein sequence ID" value="ABZ77888.1"/>
    <property type="molecule type" value="Genomic_DNA"/>
</dbReference>
<dbReference type="GO" id="GO:0004040">
    <property type="term" value="F:amidase activity"/>
    <property type="evidence" value="ECO:0007669"/>
    <property type="project" value="InterPro"/>
</dbReference>
<gene>
    <name evidence="3" type="ordered locus">Shal_3342</name>
</gene>
<dbReference type="PANTHER" id="PTHR40572">
    <property type="entry name" value="PROTEIN BAX"/>
    <property type="match status" value="1"/>
</dbReference>
<dbReference type="STRING" id="458817.Shal_3342"/>
<dbReference type="Proteomes" id="UP000001317">
    <property type="component" value="Chromosome"/>
</dbReference>
<organism evidence="3 4">
    <name type="scientific">Shewanella halifaxensis (strain HAW-EB4)</name>
    <dbReference type="NCBI Taxonomy" id="458817"/>
    <lineage>
        <taxon>Bacteria</taxon>
        <taxon>Pseudomonadati</taxon>
        <taxon>Pseudomonadota</taxon>
        <taxon>Gammaproteobacteria</taxon>
        <taxon>Alteromonadales</taxon>
        <taxon>Shewanellaceae</taxon>
        <taxon>Shewanella</taxon>
    </lineage>
</organism>
<dbReference type="OrthoDB" id="9788155at2"/>